<dbReference type="InterPro" id="IPR010998">
    <property type="entry name" value="Integrase_recombinase_N"/>
</dbReference>
<accession>A0A0F5L6W0</accession>
<gene>
    <name evidence="5" type="ORF">VW35_13575</name>
</gene>
<dbReference type="GO" id="GO:0015074">
    <property type="term" value="P:DNA integration"/>
    <property type="evidence" value="ECO:0007669"/>
    <property type="project" value="UniProtKB-KW"/>
</dbReference>
<dbReference type="GO" id="GO:0003677">
    <property type="term" value="F:DNA binding"/>
    <property type="evidence" value="ECO:0007669"/>
    <property type="project" value="UniProtKB-UniRule"/>
</dbReference>
<dbReference type="Gene3D" id="1.10.150.130">
    <property type="match status" value="1"/>
</dbReference>
<protein>
    <recommendedName>
        <fullName evidence="4">Core-binding (CB) domain-containing protein</fullName>
    </recommendedName>
</protein>
<organism evidence="5 6">
    <name type="scientific">Devosia soli</name>
    <dbReference type="NCBI Taxonomy" id="361041"/>
    <lineage>
        <taxon>Bacteria</taxon>
        <taxon>Pseudomonadati</taxon>
        <taxon>Pseudomonadota</taxon>
        <taxon>Alphaproteobacteria</taxon>
        <taxon>Hyphomicrobiales</taxon>
        <taxon>Devosiaceae</taxon>
        <taxon>Devosia</taxon>
    </lineage>
</organism>
<dbReference type="InterPro" id="IPR044068">
    <property type="entry name" value="CB"/>
</dbReference>
<evidence type="ECO:0000259" key="4">
    <source>
        <dbReference type="PROSITE" id="PS51900"/>
    </source>
</evidence>
<dbReference type="EMBL" id="LAJG01000023">
    <property type="protein sequence ID" value="KKB78121.1"/>
    <property type="molecule type" value="Genomic_DNA"/>
</dbReference>
<dbReference type="PATRIC" id="fig|361041.3.peg.2102"/>
<evidence type="ECO:0000313" key="6">
    <source>
        <dbReference type="Proteomes" id="UP000033514"/>
    </source>
</evidence>
<sequence length="298" mass="33847">MLLDRWREAVALGEIKAKSHAIDLLQAWSEEQNVDPARITQDDYDAFLLSLRQKDYAQNTIHSVDAHIRILLRWSVRVKLLSEMPVANRAYSKMERKASGLARDDIEFVIDELIALANDETRTPKTRLLDARRAAVAALHFYWGLQPSQVVALPWSLLHLVVADAAELGIDLNAETSPGANRFIESISVYRGLVGFRNPENRSQFAFFSRRDRQLALRAMDLSQDVRKGALEVGFALYEQFTSQELIRAYNDVFRASSDLTTKPLGKAMRHDRVPDTVAAELIIELATLHPRNRAIRK</sequence>
<evidence type="ECO:0000256" key="1">
    <source>
        <dbReference type="ARBA" id="ARBA00022908"/>
    </source>
</evidence>
<reference evidence="5 6" key="1">
    <citation type="submission" date="2015-03" db="EMBL/GenBank/DDBJ databases">
        <authorList>
            <person name="Hassan Y.I."/>
            <person name="Lepp D."/>
            <person name="Zhou T."/>
        </authorList>
    </citation>
    <scope>NUCLEOTIDE SEQUENCE [LARGE SCALE GENOMIC DNA]</scope>
    <source>
        <strain evidence="5 6">GH2-10</strain>
    </source>
</reference>
<dbReference type="SUPFAM" id="SSF56349">
    <property type="entry name" value="DNA breaking-rejoining enzymes"/>
    <property type="match status" value="1"/>
</dbReference>
<keyword evidence="2 3" id="KW-0238">DNA-binding</keyword>
<dbReference type="AlphaFoldDB" id="A0A0F5L6W0"/>
<comment type="caution">
    <text evidence="5">The sequence shown here is derived from an EMBL/GenBank/DDBJ whole genome shotgun (WGS) entry which is preliminary data.</text>
</comment>
<keyword evidence="1" id="KW-0229">DNA integration</keyword>
<evidence type="ECO:0000313" key="5">
    <source>
        <dbReference type="EMBL" id="KKB78121.1"/>
    </source>
</evidence>
<feature type="domain" description="Core-binding (CB)" evidence="4">
    <location>
        <begin position="1"/>
        <end position="76"/>
    </location>
</feature>
<dbReference type="Proteomes" id="UP000033514">
    <property type="component" value="Unassembled WGS sequence"/>
</dbReference>
<proteinExistence type="predicted"/>
<dbReference type="InterPro" id="IPR011010">
    <property type="entry name" value="DNA_brk_join_enz"/>
</dbReference>
<evidence type="ECO:0000256" key="3">
    <source>
        <dbReference type="PROSITE-ProRule" id="PRU01248"/>
    </source>
</evidence>
<evidence type="ECO:0000256" key="2">
    <source>
        <dbReference type="ARBA" id="ARBA00023125"/>
    </source>
</evidence>
<keyword evidence="6" id="KW-1185">Reference proteome</keyword>
<name>A0A0F5L6W0_9HYPH</name>
<dbReference type="PROSITE" id="PS51900">
    <property type="entry name" value="CB"/>
    <property type="match status" value="1"/>
</dbReference>
<dbReference type="RefSeq" id="WP_046143577.1">
    <property type="nucleotide sequence ID" value="NZ_LAJG01000023.1"/>
</dbReference>